<dbReference type="Pfam" id="PF22669">
    <property type="entry name" value="Exo_endo_phos2"/>
    <property type="match status" value="2"/>
</dbReference>
<dbReference type="GO" id="GO:0046856">
    <property type="term" value="P:phosphatidylinositol dephosphorylation"/>
    <property type="evidence" value="ECO:0007669"/>
    <property type="project" value="InterPro"/>
</dbReference>
<organism evidence="4 5">
    <name type="scientific">Nannochloropsis salina CCMP1776</name>
    <dbReference type="NCBI Taxonomy" id="1027361"/>
    <lineage>
        <taxon>Eukaryota</taxon>
        <taxon>Sar</taxon>
        <taxon>Stramenopiles</taxon>
        <taxon>Ochrophyta</taxon>
        <taxon>Eustigmatophyceae</taxon>
        <taxon>Eustigmatales</taxon>
        <taxon>Monodopsidaceae</taxon>
        <taxon>Microchloropsis</taxon>
        <taxon>Microchloropsis salina</taxon>
    </lineage>
</organism>
<sequence length="1524" mass="165830">MATSSRAARDAYCLGNSEYFIPELSLAEALFLLCLTALSTVTVGAELGRLWWRHKHHKSTTAIAKLLETLVGIQGIVDFFFHVVDFFFVGDCVNIPLGYVLMYKPLSALQTERTLIYKSVKEGLGLLSVWWHAVTAYAIYCWIVRKYSANRLKVRRLPYLIVAAMVVTTTRMVLWQTLRKDFLGLRLGNILYDFLAVPLPILCIFRWNLGSARALAEYNKHALPVPAASASLVPAPVDGVGTTLSGHASDQEQAAGPLQSLRSRSHLPRGAFQPSLGPSGSGGAGGARHSVQQTQRNRIIIARLLRVSIVVSIMWIWIVGVNATLWATFFKTGHLIPEWAMWVRTILMRLVGFIDAVIMHDLFKRWWLRILSCWRICTGSGVRDAQHMAAAAAAAAAAAVEGGMMAGYPDFRMGPGHTGEGPLSVNSMGKEGVSSDMEVAQRGEGLGRTRGRAEGQEHATASVLMFVSTYNMGGITLKDAIDNDGLAAVLPTWIPLDYDLYVIGVQECCIIREFRRAVHKHLGGPEAYVMVGKEIGDDRILHGFIALTIFARTQDVATGAVYVQEGAVDRVASGVSFGPMGRAPNKGFVGLSMRVHDTSLALITAHFASDKKGRNRLGKRNQDARRTLSDMSLLWDSDDFSIHTQHHFTVVLGDLNYRNRGHPEEILEMVAHSARECQESVEAAQARASGAQGETGGGESPSPIPRKSWRSSYDKFFALPEARRVLVGKPGSFCMETNRFQRAVSDYGSAGKASPSSRLTPLSLGRRNTSLVGTYIKEESMEQMDREEEDGDPEIEQDRWQQQAKEGTKRPYLSTPVSLPALGQRMFDISALSSNSSTGNPKTEGGEQNASCASLNISGLPGPQKSGFSSRSSSSTPALPSNESSILSMLRPYPLGIRPSLPSPADYFEERHHCRHPFDWVERTDELSVTVRQQKAFYAFEEGRISFPPSYRWNRVLPVAGVRQLGSQTDGGKVPRQGNGVVVPEGNDPPAVASVDLEAGSQLKAVPVSLAGDFTSVETLSNAYSLAVLEKPGFSSSLAKSLVRSLSLGGGLKSREQGKGPGGEEEGVSEDGAMDREGSWKSAVHNGSENEGLCPDSPSRLAEHDSEGTKEASGPAGMSARTPSYTDRILTHSMPAKASQFRWLLYDSADLVGFSDHRPVAAAFELRADERVRGFQTLASVSSSAVALEGPRLSSISHGPPPSSNVEPQEGSMGPVPKPLSNRTSCQGVWKDLAVLTISMSRPSLRLNSPIPQRKKVEHKAFFGGTGGKRRPEGLRRRGSIMVLPEMGVAKPSRVQILFPIVSEDPFAFERKASQLGAALPGLGLEVNESGNRENKGASMLKLGGTQGHEQQPPGGVEGPHRASSPSSGSQERRREDAFASSLRTVLWEDFPVRFQVVASLRFSEHMLLKISDSRNHDLGEAIIPIRIALPHVAGAFSHEERHAMPQSAENEGPFPHPTEIFDVGAGKCHSSVHSKRNHRYQFALSAGGEFKGFFSVDLKVRHRPFSGNELSIDFREGVGSDAK</sequence>
<accession>A0A4D9CWR2</accession>
<dbReference type="GO" id="GO:0004439">
    <property type="term" value="F:phosphatidylinositol-4,5-bisphosphate 5-phosphatase activity"/>
    <property type="evidence" value="ECO:0007669"/>
    <property type="project" value="TreeGrafter"/>
</dbReference>
<feature type="region of interest" description="Disordered" evidence="1">
    <location>
        <begin position="678"/>
        <end position="707"/>
    </location>
</feature>
<feature type="transmembrane region" description="Helical" evidence="2">
    <location>
        <begin position="123"/>
        <end position="145"/>
    </location>
</feature>
<dbReference type="SMART" id="SM00128">
    <property type="entry name" value="IPPc"/>
    <property type="match status" value="1"/>
</dbReference>
<feature type="region of interest" description="Disordered" evidence="1">
    <location>
        <begin position="832"/>
        <end position="883"/>
    </location>
</feature>
<dbReference type="PANTHER" id="PTHR11200:SF275">
    <property type="entry name" value="LD06095P"/>
    <property type="match status" value="1"/>
</dbReference>
<feature type="domain" description="Inositol polyphosphate-related phosphatase" evidence="3">
    <location>
        <begin position="461"/>
        <end position="763"/>
    </location>
</feature>
<name>A0A4D9CWR2_9STRA</name>
<feature type="transmembrane region" description="Helical" evidence="2">
    <location>
        <begin position="190"/>
        <end position="209"/>
    </location>
</feature>
<feature type="compositionally biased region" description="Polar residues" evidence="1">
    <location>
        <begin position="832"/>
        <end position="857"/>
    </location>
</feature>
<comment type="caution">
    <text evidence="4">The sequence shown here is derived from an EMBL/GenBank/DDBJ whole genome shotgun (WGS) entry which is preliminary data.</text>
</comment>
<gene>
    <name evidence="4" type="ORF">NSK_006641</name>
</gene>
<dbReference type="EMBL" id="SDOX01000121">
    <property type="protein sequence ID" value="TFJ81973.1"/>
    <property type="molecule type" value="Genomic_DNA"/>
</dbReference>
<evidence type="ECO:0000256" key="1">
    <source>
        <dbReference type="SAM" id="MobiDB-lite"/>
    </source>
</evidence>
<dbReference type="PANTHER" id="PTHR11200">
    <property type="entry name" value="INOSITOL 5-PHOSPHATASE"/>
    <property type="match status" value="1"/>
</dbReference>
<proteinExistence type="predicted"/>
<feature type="region of interest" description="Disordered" evidence="1">
    <location>
        <begin position="779"/>
        <end position="815"/>
    </location>
</feature>
<reference evidence="4 5" key="1">
    <citation type="submission" date="2019-01" db="EMBL/GenBank/DDBJ databases">
        <title>Nuclear Genome Assembly of the Microalgal Biofuel strain Nannochloropsis salina CCMP1776.</title>
        <authorList>
            <person name="Hovde B."/>
        </authorList>
    </citation>
    <scope>NUCLEOTIDE SEQUENCE [LARGE SCALE GENOMIC DNA]</scope>
    <source>
        <strain evidence="4 5">CCMP1776</strain>
    </source>
</reference>
<feature type="transmembrane region" description="Helical" evidence="2">
    <location>
        <begin position="29"/>
        <end position="52"/>
    </location>
</feature>
<keyword evidence="2" id="KW-1133">Transmembrane helix</keyword>
<dbReference type="InterPro" id="IPR036691">
    <property type="entry name" value="Endo/exonu/phosph_ase_sf"/>
</dbReference>
<dbReference type="Gene3D" id="3.60.10.10">
    <property type="entry name" value="Endonuclease/exonuclease/phosphatase"/>
    <property type="match status" value="2"/>
</dbReference>
<feature type="compositionally biased region" description="Low complexity" evidence="1">
    <location>
        <begin position="863"/>
        <end position="883"/>
    </location>
</feature>
<dbReference type="InterPro" id="IPR046985">
    <property type="entry name" value="IP5"/>
</dbReference>
<evidence type="ECO:0000259" key="3">
    <source>
        <dbReference type="SMART" id="SM00128"/>
    </source>
</evidence>
<dbReference type="Proteomes" id="UP000355283">
    <property type="component" value="Unassembled WGS sequence"/>
</dbReference>
<feature type="region of interest" description="Disordered" evidence="1">
    <location>
        <begin position="1325"/>
        <end position="1376"/>
    </location>
</feature>
<keyword evidence="2" id="KW-0812">Transmembrane</keyword>
<evidence type="ECO:0000313" key="4">
    <source>
        <dbReference type="EMBL" id="TFJ81973.1"/>
    </source>
</evidence>
<feature type="compositionally biased region" description="Acidic residues" evidence="1">
    <location>
        <begin position="785"/>
        <end position="795"/>
    </location>
</feature>
<feature type="transmembrane region" description="Helical" evidence="2">
    <location>
        <begin position="79"/>
        <end position="103"/>
    </location>
</feature>
<feature type="region of interest" description="Disordered" evidence="1">
    <location>
        <begin position="1191"/>
        <end position="1221"/>
    </location>
</feature>
<evidence type="ECO:0000313" key="5">
    <source>
        <dbReference type="Proteomes" id="UP000355283"/>
    </source>
</evidence>
<protein>
    <recommendedName>
        <fullName evidence="3">Inositol polyphosphate-related phosphatase domain-containing protein</fullName>
    </recommendedName>
</protein>
<keyword evidence="2" id="KW-0472">Membrane</keyword>
<dbReference type="InterPro" id="IPR000300">
    <property type="entry name" value="IPPc"/>
</dbReference>
<evidence type="ECO:0000256" key="2">
    <source>
        <dbReference type="SAM" id="Phobius"/>
    </source>
</evidence>
<feature type="compositionally biased region" description="Basic and acidic residues" evidence="1">
    <location>
        <begin position="1101"/>
        <end position="1110"/>
    </location>
</feature>
<keyword evidence="5" id="KW-1185">Reference proteome</keyword>
<feature type="transmembrane region" description="Helical" evidence="2">
    <location>
        <begin position="157"/>
        <end position="178"/>
    </location>
</feature>
<feature type="transmembrane region" description="Helical" evidence="2">
    <location>
        <begin position="304"/>
        <end position="327"/>
    </location>
</feature>
<dbReference type="SUPFAM" id="SSF56219">
    <property type="entry name" value="DNase I-like"/>
    <property type="match status" value="2"/>
</dbReference>
<dbReference type="OrthoDB" id="2122879at2759"/>
<feature type="region of interest" description="Disordered" evidence="1">
    <location>
        <begin position="1050"/>
        <end position="1123"/>
    </location>
</feature>